<dbReference type="GO" id="GO:0003723">
    <property type="term" value="F:RNA binding"/>
    <property type="evidence" value="ECO:0007669"/>
    <property type="project" value="InterPro"/>
</dbReference>
<dbReference type="Pfam" id="PF20430">
    <property type="entry name" value="Eplus_motif"/>
    <property type="match status" value="1"/>
</dbReference>
<dbReference type="InterPro" id="IPR046960">
    <property type="entry name" value="PPR_At4g14850-like_plant"/>
</dbReference>
<dbReference type="STRING" id="88036.D8RFC6"/>
<dbReference type="Gramene" id="EFJ29093">
    <property type="protein sequence ID" value="EFJ29093"/>
    <property type="gene ID" value="SELMODRAFT_92492"/>
</dbReference>
<dbReference type="Pfam" id="PF13041">
    <property type="entry name" value="PPR_2"/>
    <property type="match status" value="1"/>
</dbReference>
<dbReference type="FunFam" id="1.25.40.10:FF:000366">
    <property type="entry name" value="Pentatricopeptide (PPR) repeat-containing protein"/>
    <property type="match status" value="1"/>
</dbReference>
<dbReference type="PANTHER" id="PTHR47926">
    <property type="entry name" value="PENTATRICOPEPTIDE REPEAT-CONTAINING PROTEIN"/>
    <property type="match status" value="1"/>
</dbReference>
<evidence type="ECO:0000256" key="1">
    <source>
        <dbReference type="ARBA" id="ARBA00022737"/>
    </source>
</evidence>
<name>D8RFC6_SELML</name>
<dbReference type="InterPro" id="IPR046848">
    <property type="entry name" value="E_motif"/>
</dbReference>
<gene>
    <name evidence="4" type="ORF">SELMODRAFT_92492</name>
</gene>
<dbReference type="Pfam" id="PF01535">
    <property type="entry name" value="PPR"/>
    <property type="match status" value="1"/>
</dbReference>
<dbReference type="Gene3D" id="1.25.40.10">
    <property type="entry name" value="Tetratricopeptide repeat domain"/>
    <property type="match status" value="1"/>
</dbReference>
<dbReference type="InParanoid" id="D8RFC6"/>
<evidence type="ECO:0000259" key="3">
    <source>
        <dbReference type="Pfam" id="PF14432"/>
    </source>
</evidence>
<dbReference type="OMA" id="LRVCENC"/>
<dbReference type="FunFam" id="1.25.40.10:FF:000031">
    <property type="entry name" value="Pentatricopeptide repeat-containing protein mitochondrial"/>
    <property type="match status" value="1"/>
</dbReference>
<dbReference type="InterPro" id="IPR002885">
    <property type="entry name" value="PPR_rpt"/>
</dbReference>
<dbReference type="Pfam" id="PF14432">
    <property type="entry name" value="DYW_deaminase"/>
    <property type="match status" value="1"/>
</dbReference>
<evidence type="ECO:0000256" key="2">
    <source>
        <dbReference type="PROSITE-ProRule" id="PRU00708"/>
    </source>
</evidence>
<dbReference type="InterPro" id="IPR046849">
    <property type="entry name" value="E2_motif"/>
</dbReference>
<feature type="domain" description="DYW" evidence="3">
    <location>
        <begin position="239"/>
        <end position="331"/>
    </location>
</feature>
<dbReference type="PROSITE" id="PS51375">
    <property type="entry name" value="PPR"/>
    <property type="match status" value="1"/>
</dbReference>
<dbReference type="NCBIfam" id="TIGR00756">
    <property type="entry name" value="PPR"/>
    <property type="match status" value="2"/>
</dbReference>
<evidence type="ECO:0000313" key="5">
    <source>
        <dbReference type="Proteomes" id="UP000001514"/>
    </source>
</evidence>
<dbReference type="AlphaFoldDB" id="D8RFC6"/>
<dbReference type="InterPro" id="IPR011990">
    <property type="entry name" value="TPR-like_helical_dom_sf"/>
</dbReference>
<protein>
    <recommendedName>
        <fullName evidence="3">DYW domain-containing protein</fullName>
    </recommendedName>
</protein>
<keyword evidence="5" id="KW-1185">Reference proteome</keyword>
<reference evidence="4 5" key="1">
    <citation type="journal article" date="2011" name="Science">
        <title>The Selaginella genome identifies genetic changes associated with the evolution of vascular plants.</title>
        <authorList>
            <person name="Banks J.A."/>
            <person name="Nishiyama T."/>
            <person name="Hasebe M."/>
            <person name="Bowman J.L."/>
            <person name="Gribskov M."/>
            <person name="dePamphilis C."/>
            <person name="Albert V.A."/>
            <person name="Aono N."/>
            <person name="Aoyama T."/>
            <person name="Ambrose B.A."/>
            <person name="Ashton N.W."/>
            <person name="Axtell M.J."/>
            <person name="Barker E."/>
            <person name="Barker M.S."/>
            <person name="Bennetzen J.L."/>
            <person name="Bonawitz N.D."/>
            <person name="Chapple C."/>
            <person name="Cheng C."/>
            <person name="Correa L.G."/>
            <person name="Dacre M."/>
            <person name="DeBarry J."/>
            <person name="Dreyer I."/>
            <person name="Elias M."/>
            <person name="Engstrom E.M."/>
            <person name="Estelle M."/>
            <person name="Feng L."/>
            <person name="Finet C."/>
            <person name="Floyd S.K."/>
            <person name="Frommer W.B."/>
            <person name="Fujita T."/>
            <person name="Gramzow L."/>
            <person name="Gutensohn M."/>
            <person name="Harholt J."/>
            <person name="Hattori M."/>
            <person name="Heyl A."/>
            <person name="Hirai T."/>
            <person name="Hiwatashi Y."/>
            <person name="Ishikawa M."/>
            <person name="Iwata M."/>
            <person name="Karol K.G."/>
            <person name="Koehler B."/>
            <person name="Kolukisaoglu U."/>
            <person name="Kubo M."/>
            <person name="Kurata T."/>
            <person name="Lalonde S."/>
            <person name="Li K."/>
            <person name="Li Y."/>
            <person name="Litt A."/>
            <person name="Lyons E."/>
            <person name="Manning G."/>
            <person name="Maruyama T."/>
            <person name="Michael T.P."/>
            <person name="Mikami K."/>
            <person name="Miyazaki S."/>
            <person name="Morinaga S."/>
            <person name="Murata T."/>
            <person name="Mueller-Roeber B."/>
            <person name="Nelson D.R."/>
            <person name="Obara M."/>
            <person name="Oguri Y."/>
            <person name="Olmstead R.G."/>
            <person name="Onodera N."/>
            <person name="Petersen B.L."/>
            <person name="Pils B."/>
            <person name="Prigge M."/>
            <person name="Rensing S.A."/>
            <person name="Riano-Pachon D.M."/>
            <person name="Roberts A.W."/>
            <person name="Sato Y."/>
            <person name="Scheller H.V."/>
            <person name="Schulz B."/>
            <person name="Schulz C."/>
            <person name="Shakirov E.V."/>
            <person name="Shibagaki N."/>
            <person name="Shinohara N."/>
            <person name="Shippen D.E."/>
            <person name="Soerensen I."/>
            <person name="Sotooka R."/>
            <person name="Sugimoto N."/>
            <person name="Sugita M."/>
            <person name="Sumikawa N."/>
            <person name="Tanurdzic M."/>
            <person name="Theissen G."/>
            <person name="Ulvskov P."/>
            <person name="Wakazuki S."/>
            <person name="Weng J.K."/>
            <person name="Willats W.W."/>
            <person name="Wipf D."/>
            <person name="Wolf P.G."/>
            <person name="Yang L."/>
            <person name="Zimmer A.D."/>
            <person name="Zhu Q."/>
            <person name="Mitros T."/>
            <person name="Hellsten U."/>
            <person name="Loque D."/>
            <person name="Otillar R."/>
            <person name="Salamov A."/>
            <person name="Schmutz J."/>
            <person name="Shapiro H."/>
            <person name="Lindquist E."/>
            <person name="Lucas S."/>
            <person name="Rokhsar D."/>
            <person name="Grigoriev I.V."/>
        </authorList>
    </citation>
    <scope>NUCLEOTIDE SEQUENCE [LARGE SCALE GENOMIC DNA]</scope>
</reference>
<sequence length="331" mass="37782">MYGKCGSVDEARQVFEAFPDRDVALWNSMIAAYAQNGQGEMSLQVFERMKEATNNARPNAITFVHVLCACSHARLIERGRSYFGSMETVFGIQPSSQHYRCMIDLLGRSGNLDQAWNILHSMPLEPDSLAWTTMLSACRAHSNVELGELCAERLFEMEPEYSAPYVLLSNIYAARDRWDDVARIRKLMADKGVKKPSGRSSIEVGDKVHEFVAGDRAHPRREEIYQELSRLGSQMKALGYIQDRSSALRDGEEEEKEQMLWYHSEKLAIAFGSVATPARKSLYVIKNLRVCTDCHTASKFISRITGREIVLRDPYRFHHFRDGWCSCGDYW</sequence>
<proteinExistence type="predicted"/>
<accession>D8RFC6</accession>
<keyword evidence="1" id="KW-0677">Repeat</keyword>
<dbReference type="Proteomes" id="UP000001514">
    <property type="component" value="Unassembled WGS sequence"/>
</dbReference>
<dbReference type="GO" id="GO:0009451">
    <property type="term" value="P:RNA modification"/>
    <property type="evidence" value="ECO:0007669"/>
    <property type="project" value="InterPro"/>
</dbReference>
<dbReference type="HOGENOM" id="CLU_002706_37_1_1"/>
<dbReference type="KEGG" id="smo:SELMODRAFT_92492"/>
<dbReference type="InterPro" id="IPR032867">
    <property type="entry name" value="DYW_dom"/>
</dbReference>
<dbReference type="GO" id="GO:0008270">
    <property type="term" value="F:zinc ion binding"/>
    <property type="evidence" value="ECO:0007669"/>
    <property type="project" value="InterPro"/>
</dbReference>
<dbReference type="EMBL" id="GL377578">
    <property type="protein sequence ID" value="EFJ29093.1"/>
    <property type="molecule type" value="Genomic_DNA"/>
</dbReference>
<evidence type="ECO:0000313" key="4">
    <source>
        <dbReference type="EMBL" id="EFJ29093.1"/>
    </source>
</evidence>
<dbReference type="Pfam" id="PF20431">
    <property type="entry name" value="E_motif"/>
    <property type="match status" value="1"/>
</dbReference>
<dbReference type="eggNOG" id="KOG4197">
    <property type="taxonomic scope" value="Eukaryota"/>
</dbReference>
<dbReference type="OrthoDB" id="185373at2759"/>
<organism evidence="5">
    <name type="scientific">Selaginella moellendorffii</name>
    <name type="common">Spikemoss</name>
    <dbReference type="NCBI Taxonomy" id="88036"/>
    <lineage>
        <taxon>Eukaryota</taxon>
        <taxon>Viridiplantae</taxon>
        <taxon>Streptophyta</taxon>
        <taxon>Embryophyta</taxon>
        <taxon>Tracheophyta</taxon>
        <taxon>Lycopodiopsida</taxon>
        <taxon>Selaginellales</taxon>
        <taxon>Selaginellaceae</taxon>
        <taxon>Selaginella</taxon>
    </lineage>
</organism>
<feature type="repeat" description="PPR" evidence="2">
    <location>
        <begin position="22"/>
        <end position="52"/>
    </location>
</feature>